<sequence length="93" mass="9926">MLMTALLLLLVLLALAVLGVGWGACRGGGLITLPGPWALPLVGGLPHMLWGSLPSWFPPLTPLRVPLDVLVLNNVESLHQALTQKWSDFAGRP</sequence>
<keyword evidence="1" id="KW-0732">Signal</keyword>
<reference evidence="2" key="2">
    <citation type="submission" date="2025-08" db="UniProtKB">
        <authorList>
            <consortium name="Ensembl"/>
        </authorList>
    </citation>
    <scope>IDENTIFICATION</scope>
</reference>
<proteinExistence type="predicted"/>
<dbReference type="AlphaFoldDB" id="A0A452GPV0"/>
<evidence type="ECO:0000256" key="1">
    <source>
        <dbReference type="SAM" id="SignalP"/>
    </source>
</evidence>
<dbReference type="Proteomes" id="UP000291020">
    <property type="component" value="Unassembled WGS sequence"/>
</dbReference>
<reference evidence="3" key="1">
    <citation type="journal article" date="2017" name="PLoS ONE">
        <title>The Agassiz's desert tortoise genome provides a resource for the conservation of a threatened species.</title>
        <authorList>
            <person name="Tollis M."/>
            <person name="DeNardo D.F."/>
            <person name="Cornelius J.A."/>
            <person name="Dolby G.A."/>
            <person name="Edwards T."/>
            <person name="Henen B.T."/>
            <person name="Karl A.E."/>
            <person name="Murphy R.W."/>
            <person name="Kusumi K."/>
        </authorList>
    </citation>
    <scope>NUCLEOTIDE SEQUENCE [LARGE SCALE GENOMIC DNA]</scope>
</reference>
<feature type="chain" id="PRO_5019002921" evidence="1">
    <location>
        <begin position="24"/>
        <end position="93"/>
    </location>
</feature>
<organism evidence="2 3">
    <name type="scientific">Gopherus agassizii</name>
    <name type="common">Agassiz's desert tortoise</name>
    <dbReference type="NCBI Taxonomy" id="38772"/>
    <lineage>
        <taxon>Eukaryota</taxon>
        <taxon>Metazoa</taxon>
        <taxon>Chordata</taxon>
        <taxon>Craniata</taxon>
        <taxon>Vertebrata</taxon>
        <taxon>Euteleostomi</taxon>
        <taxon>Archelosauria</taxon>
        <taxon>Testudinata</taxon>
        <taxon>Testudines</taxon>
        <taxon>Cryptodira</taxon>
        <taxon>Durocryptodira</taxon>
        <taxon>Testudinoidea</taxon>
        <taxon>Testudinidae</taxon>
        <taxon>Gopherus</taxon>
    </lineage>
</organism>
<evidence type="ECO:0000313" key="2">
    <source>
        <dbReference type="Ensembl" id="ENSGAGP00000003717.1"/>
    </source>
</evidence>
<name>A0A452GPV0_9SAUR</name>
<protein>
    <submittedName>
        <fullName evidence="2">Uncharacterized protein</fullName>
    </submittedName>
</protein>
<keyword evidence="3" id="KW-1185">Reference proteome</keyword>
<feature type="signal peptide" evidence="1">
    <location>
        <begin position="1"/>
        <end position="23"/>
    </location>
</feature>
<evidence type="ECO:0000313" key="3">
    <source>
        <dbReference type="Proteomes" id="UP000291020"/>
    </source>
</evidence>
<reference evidence="2" key="3">
    <citation type="submission" date="2025-09" db="UniProtKB">
        <authorList>
            <consortium name="Ensembl"/>
        </authorList>
    </citation>
    <scope>IDENTIFICATION</scope>
</reference>
<accession>A0A452GPV0</accession>
<dbReference type="Ensembl" id="ENSGAGT00000004298.1">
    <property type="protein sequence ID" value="ENSGAGP00000003717.1"/>
    <property type="gene ID" value="ENSGAGG00000003018.1"/>
</dbReference>